<evidence type="ECO:0000313" key="2">
    <source>
        <dbReference type="Proteomes" id="UP000275078"/>
    </source>
</evidence>
<reference evidence="1 2" key="1">
    <citation type="journal article" date="2018" name="Nat. Ecol. Evol.">
        <title>Pezizomycetes genomes reveal the molecular basis of ectomycorrhizal truffle lifestyle.</title>
        <authorList>
            <person name="Murat C."/>
            <person name="Payen T."/>
            <person name="Noel B."/>
            <person name="Kuo A."/>
            <person name="Morin E."/>
            <person name="Chen J."/>
            <person name="Kohler A."/>
            <person name="Krizsan K."/>
            <person name="Balestrini R."/>
            <person name="Da Silva C."/>
            <person name="Montanini B."/>
            <person name="Hainaut M."/>
            <person name="Levati E."/>
            <person name="Barry K.W."/>
            <person name="Belfiori B."/>
            <person name="Cichocki N."/>
            <person name="Clum A."/>
            <person name="Dockter R.B."/>
            <person name="Fauchery L."/>
            <person name="Guy J."/>
            <person name="Iotti M."/>
            <person name="Le Tacon F."/>
            <person name="Lindquist E.A."/>
            <person name="Lipzen A."/>
            <person name="Malagnac F."/>
            <person name="Mello A."/>
            <person name="Molinier V."/>
            <person name="Miyauchi S."/>
            <person name="Poulain J."/>
            <person name="Riccioni C."/>
            <person name="Rubini A."/>
            <person name="Sitrit Y."/>
            <person name="Splivallo R."/>
            <person name="Traeger S."/>
            <person name="Wang M."/>
            <person name="Zifcakova L."/>
            <person name="Wipf D."/>
            <person name="Zambonelli A."/>
            <person name="Paolocci F."/>
            <person name="Nowrousian M."/>
            <person name="Ottonello S."/>
            <person name="Baldrian P."/>
            <person name="Spatafora J.W."/>
            <person name="Henrissat B."/>
            <person name="Nagy L.G."/>
            <person name="Aury J.M."/>
            <person name="Wincker P."/>
            <person name="Grigoriev I.V."/>
            <person name="Bonfante P."/>
            <person name="Martin F.M."/>
        </authorList>
    </citation>
    <scope>NUCLEOTIDE SEQUENCE [LARGE SCALE GENOMIC DNA]</scope>
    <source>
        <strain evidence="1 2">RN42</strain>
    </source>
</reference>
<sequence length="202" mass="23165">MSYSPYDSDSSLLALIFLDIIASLTFHLNQSSPPTPPLSPRRFLSDLLFEGTVLSPHPSITHDYSPPHIHQYRANRPLTPTTNMLLDWLTSEFGSRFRLSWLASLREVRYLCRRSFADEDLYVVRPEEADWAGICDAVAAGWELLAAREKLCVSQAQRDKWRSVGGHVREFGEMLRVMAPYVVREEGERYVKTLRGYVGAMW</sequence>
<proteinExistence type="predicted"/>
<accession>A0A3N4HM83</accession>
<protein>
    <submittedName>
        <fullName evidence="1">Uncharacterized protein</fullName>
    </submittedName>
</protein>
<dbReference type="EMBL" id="ML119778">
    <property type="protein sequence ID" value="RPA74869.1"/>
    <property type="molecule type" value="Genomic_DNA"/>
</dbReference>
<evidence type="ECO:0000313" key="1">
    <source>
        <dbReference type="EMBL" id="RPA74869.1"/>
    </source>
</evidence>
<organism evidence="1 2">
    <name type="scientific">Ascobolus immersus RN42</name>
    <dbReference type="NCBI Taxonomy" id="1160509"/>
    <lineage>
        <taxon>Eukaryota</taxon>
        <taxon>Fungi</taxon>
        <taxon>Dikarya</taxon>
        <taxon>Ascomycota</taxon>
        <taxon>Pezizomycotina</taxon>
        <taxon>Pezizomycetes</taxon>
        <taxon>Pezizales</taxon>
        <taxon>Ascobolaceae</taxon>
        <taxon>Ascobolus</taxon>
    </lineage>
</organism>
<name>A0A3N4HM83_ASCIM</name>
<gene>
    <name evidence="1" type="ORF">BJ508DRAFT_29007</name>
</gene>
<dbReference type="AlphaFoldDB" id="A0A3N4HM83"/>
<dbReference type="Proteomes" id="UP000275078">
    <property type="component" value="Unassembled WGS sequence"/>
</dbReference>
<keyword evidence="2" id="KW-1185">Reference proteome</keyword>